<protein>
    <submittedName>
        <fullName evidence="1">Uncharacterized protein</fullName>
    </submittedName>
</protein>
<sequence length="1086" mass="124997">MSLFNQINTLLMSYQPRSAIELTHIDTITVERMLWDKAIIIQSLKNLAGKSDLEIKACLRELLARRANYTQREPFNYFCYPGYPLNELCVEIAHLIAEKDEAVCSVLLGRSEDLLCWPVYSLKDETEEKINGESRFNPRHFFLNANGQLMPVREIYERSVSHPEKLFSKDPAVQFPGISKRDVKVLYRIAGNEGNNYLKQAEIYFYQDNSLAAKLRELARELYASSLFGNGTEGLADQNMAKKAAIKFYHYWKTLPPNPEIDNLSIKTAYLEDATLKDSLLAVMMRFVDPEQFTEAERQQFNALNPFGGPKITPCAFEISQALNLFVDRYPILKTVILMGEEQQTDNLQSLMESALTSLSSRHLYVDNKINCPSAMKRLYSREMIANPLLSMEEKSSMAAELVTDFETLFDMVFPYRETRKQEETTEKLYEEFLNSVSVKLKSVPVDKYSYETIARLLNNYTESEQIEILKFLAPRWKEVCTSSLSINTLERHLRGTSAKIFRVLLAESLLGSCRTLSEGLAIFHQYDGATSFLSSFISLLIKKFPSQFSKVEAINELTVQENIQFLKHFLNLVIKNPADWFVNEEEFSQFIDKINTALGENELSALVSNHQFNQSELDFILYSISIKASYSSTFPFSLSAHNVLREWILQFKSLTGFLKQFSARQSALRDWLVHDCSIDDLVSDKSDLLASIEILSDQESISRLFRFWTMKELLLNITATELKNLDLRVDAENHLFNLWLEPRIRGAKTIDEVAGFLQEMPLATRPVKTWVRHLPESLVNQQDSFIRMATEFESAKEMLDYHGRHINCFSWLILSLEMVKPAERVSLLGHLLGNLKKGYLIDNEEKYARLSALIPDLPSKISAQLEETIHAVSKMDEPIDIHSILKEILEQIKDFELRDKAIFTPKFFSFISRNRSMHSSKNVTLISEITQLSMNPSTSQQSVISYFEALLQKPGMMKYHDWVLRSVLPRLNPVKYLISELMYLADKNSNSGFHKRGFNQMFRDQSDRSFFAHELRGFQNKASCKLSGIISDLQTLLEASKRRFNCFAMLQEAESILQRYKSHEFPSLTNLANAESYRPSITKVI</sequence>
<name>A0A0W0XZ49_9GAMM</name>
<gene>
    <name evidence="1" type="ORF">Lqui_1390</name>
</gene>
<evidence type="ECO:0000313" key="1">
    <source>
        <dbReference type="EMBL" id="KTD50065.1"/>
    </source>
</evidence>
<organism evidence="1 2">
    <name type="scientific">Legionella quinlivanii</name>
    <dbReference type="NCBI Taxonomy" id="45073"/>
    <lineage>
        <taxon>Bacteria</taxon>
        <taxon>Pseudomonadati</taxon>
        <taxon>Pseudomonadota</taxon>
        <taxon>Gammaproteobacteria</taxon>
        <taxon>Legionellales</taxon>
        <taxon>Legionellaceae</taxon>
        <taxon>Legionella</taxon>
    </lineage>
</organism>
<dbReference type="AlphaFoldDB" id="A0A0W0XZ49"/>
<dbReference type="PATRIC" id="fig|45073.5.peg.1465"/>
<comment type="caution">
    <text evidence="1">The sequence shown here is derived from an EMBL/GenBank/DDBJ whole genome shotgun (WGS) entry which is preliminary data.</text>
</comment>
<accession>A0A0W0XZ49</accession>
<dbReference type="Proteomes" id="UP000054618">
    <property type="component" value="Unassembled WGS sequence"/>
</dbReference>
<dbReference type="STRING" id="45073.Lqui_1390"/>
<dbReference type="EMBL" id="LNYS01000008">
    <property type="protein sequence ID" value="KTD50065.1"/>
    <property type="molecule type" value="Genomic_DNA"/>
</dbReference>
<reference evidence="1 2" key="1">
    <citation type="submission" date="2015-11" db="EMBL/GenBank/DDBJ databases">
        <title>Genomic analysis of 38 Legionella species identifies large and diverse effector repertoires.</title>
        <authorList>
            <person name="Burstein D."/>
            <person name="Amaro F."/>
            <person name="Zusman T."/>
            <person name="Lifshitz Z."/>
            <person name="Cohen O."/>
            <person name="Gilbert J.A."/>
            <person name="Pupko T."/>
            <person name="Shuman H.A."/>
            <person name="Segal G."/>
        </authorList>
    </citation>
    <scope>NUCLEOTIDE SEQUENCE [LARGE SCALE GENOMIC DNA]</scope>
    <source>
        <strain evidence="1 2">CDC#1442-AUS-E</strain>
    </source>
</reference>
<evidence type="ECO:0000313" key="2">
    <source>
        <dbReference type="Proteomes" id="UP000054618"/>
    </source>
</evidence>
<proteinExistence type="predicted"/>
<keyword evidence="2" id="KW-1185">Reference proteome</keyword>